<sequence>MGNRLSLSSLPLPSFVGGTVDCGPEPVLLPDTSTNFESDSDSGQFRQNAIDDEQEVDSFVYLQQHQHQLQHPRTPGRDRGATETAGGALAARFDEERGYGSPVAYASTFFLKGLESESYVFSADGKDAGQSPTVEASSLITFHSQGAEQINFRGDTDLINVEDDHIVTIYANIEAGKYLCPGPQSTRRMSWKSNVHLMDQQPPLCEWRVRRHGQGQHIDEQDTFVDEGQILLSSKVNERTLRFGDIVTLESVSRPGCFLVAKPGHVHLQLSSIEEGLFVIAPPQLKHLVRLSGNAQPPERLTRLDAPKKVSKEDAAWLRLLQRLPHDLVYRILQFKGRWVRTARLVSRDWSRAAEQHVFGIRVNGEYAGVATLEERRTLLNFVLRCKHLTSLTLRNLDDLLDEEVSEQIMECLFLRRLALGGCRRLSDAAFKRIGMLARITHLNVAATQVTDEFLELVFQGCKRLENLNLYGCKQVTLTGIERVLQLPSLLSINIRGTALDKATADRLQRAHLPKQVLVGAALADGVYG</sequence>
<comment type="caution">
    <text evidence="2">The sequence shown here is derived from an EMBL/GenBank/DDBJ whole genome shotgun (WGS) entry which is preliminary data.</text>
</comment>
<organism evidence="2 3">
    <name type="scientific">Hondaea fermentalgiana</name>
    <dbReference type="NCBI Taxonomy" id="2315210"/>
    <lineage>
        <taxon>Eukaryota</taxon>
        <taxon>Sar</taxon>
        <taxon>Stramenopiles</taxon>
        <taxon>Bigyra</taxon>
        <taxon>Labyrinthulomycetes</taxon>
        <taxon>Thraustochytrida</taxon>
        <taxon>Thraustochytriidae</taxon>
        <taxon>Hondaea</taxon>
    </lineage>
</organism>
<dbReference type="PANTHER" id="PTHR13318">
    <property type="entry name" value="PARTNER OF PAIRED, ISOFORM B-RELATED"/>
    <property type="match status" value="1"/>
</dbReference>
<dbReference type="SMART" id="SM00367">
    <property type="entry name" value="LRR_CC"/>
    <property type="match status" value="2"/>
</dbReference>
<keyword evidence="3" id="KW-1185">Reference proteome</keyword>
<dbReference type="OrthoDB" id="2585512at2759"/>
<dbReference type="SUPFAM" id="SSF52047">
    <property type="entry name" value="RNI-like"/>
    <property type="match status" value="1"/>
</dbReference>
<evidence type="ECO:0000313" key="3">
    <source>
        <dbReference type="Proteomes" id="UP000241890"/>
    </source>
</evidence>
<gene>
    <name evidence="2" type="ORF">FCC1311_005342</name>
</gene>
<dbReference type="InterPro" id="IPR032675">
    <property type="entry name" value="LRR_dom_sf"/>
</dbReference>
<dbReference type="AlphaFoldDB" id="A0A2R5FZW9"/>
<dbReference type="Pfam" id="PF25372">
    <property type="entry name" value="DUF7885"/>
    <property type="match status" value="1"/>
</dbReference>
<dbReference type="GO" id="GO:0019005">
    <property type="term" value="C:SCF ubiquitin ligase complex"/>
    <property type="evidence" value="ECO:0007669"/>
    <property type="project" value="TreeGrafter"/>
</dbReference>
<protein>
    <submittedName>
        <fullName evidence="2">F-box/LRR-repeat protein 14</fullName>
    </submittedName>
</protein>
<dbReference type="GO" id="GO:0031146">
    <property type="term" value="P:SCF-dependent proteasomal ubiquitin-dependent protein catabolic process"/>
    <property type="evidence" value="ECO:0007669"/>
    <property type="project" value="TreeGrafter"/>
</dbReference>
<accession>A0A2R5FZW9</accession>
<dbReference type="InterPro" id="IPR006553">
    <property type="entry name" value="Leu-rich_rpt_Cys-con_subtyp"/>
</dbReference>
<dbReference type="InterPro" id="IPR057207">
    <property type="entry name" value="FBXL15_LRR"/>
</dbReference>
<dbReference type="Gene3D" id="3.80.10.10">
    <property type="entry name" value="Ribonuclease Inhibitor"/>
    <property type="match status" value="1"/>
</dbReference>
<evidence type="ECO:0000313" key="2">
    <source>
        <dbReference type="EMBL" id="GBG24316.1"/>
    </source>
</evidence>
<proteinExistence type="predicted"/>
<evidence type="ECO:0000259" key="1">
    <source>
        <dbReference type="Pfam" id="PF25372"/>
    </source>
</evidence>
<feature type="domain" description="F-box/LRR-repeat protein 15-like leucin rich repeat" evidence="1">
    <location>
        <begin position="382"/>
        <end position="486"/>
    </location>
</feature>
<reference evidence="2 3" key="1">
    <citation type="submission" date="2017-12" db="EMBL/GenBank/DDBJ databases">
        <title>Sequencing, de novo assembly and annotation of complete genome of a new Thraustochytrid species, strain FCC1311.</title>
        <authorList>
            <person name="Sedici K."/>
            <person name="Godart F."/>
            <person name="Aiese Cigliano R."/>
            <person name="Sanseverino W."/>
            <person name="Barakat M."/>
            <person name="Ortet P."/>
            <person name="Marechal E."/>
            <person name="Cagnac O."/>
            <person name="Amato A."/>
        </authorList>
    </citation>
    <scope>NUCLEOTIDE SEQUENCE [LARGE SCALE GENOMIC DNA]</scope>
</reference>
<dbReference type="EMBL" id="BEYU01000005">
    <property type="protein sequence ID" value="GBG24316.1"/>
    <property type="molecule type" value="Genomic_DNA"/>
</dbReference>
<dbReference type="Proteomes" id="UP000241890">
    <property type="component" value="Unassembled WGS sequence"/>
</dbReference>
<dbReference type="InParanoid" id="A0A2R5FZW9"/>
<name>A0A2R5FZW9_9STRA</name>
<dbReference type="PANTHER" id="PTHR13318:SF190">
    <property type="entry name" value="PARTNER OF PAIRED, ISOFORM B"/>
    <property type="match status" value="1"/>
</dbReference>